<dbReference type="OrthoDB" id="9813771at2"/>
<dbReference type="SUPFAM" id="SSF54211">
    <property type="entry name" value="Ribosomal protein S5 domain 2-like"/>
    <property type="match status" value="1"/>
</dbReference>
<dbReference type="InterPro" id="IPR015796">
    <property type="entry name" value="Impact_YigZ-like"/>
</dbReference>
<dbReference type="STRING" id="1121306.SAMN02745196_02849"/>
<dbReference type="InterPro" id="IPR023582">
    <property type="entry name" value="Impact"/>
</dbReference>
<name>A0A1M5YD81_9CLOT</name>
<evidence type="ECO:0000259" key="3">
    <source>
        <dbReference type="Pfam" id="PF09186"/>
    </source>
</evidence>
<dbReference type="Gene3D" id="3.30.230.30">
    <property type="entry name" value="Impact, N-terminal domain"/>
    <property type="match status" value="1"/>
</dbReference>
<dbReference type="InterPro" id="IPR035647">
    <property type="entry name" value="EFG_III/V"/>
</dbReference>
<organism evidence="4 5">
    <name type="scientific">Clostridium collagenovorans DSM 3089</name>
    <dbReference type="NCBI Taxonomy" id="1121306"/>
    <lineage>
        <taxon>Bacteria</taxon>
        <taxon>Bacillati</taxon>
        <taxon>Bacillota</taxon>
        <taxon>Clostridia</taxon>
        <taxon>Eubacteriales</taxon>
        <taxon>Clostridiaceae</taxon>
        <taxon>Clostridium</taxon>
    </lineage>
</organism>
<dbReference type="PANTHER" id="PTHR16301">
    <property type="entry name" value="IMPACT-RELATED"/>
    <property type="match status" value="1"/>
</dbReference>
<dbReference type="InterPro" id="IPR001498">
    <property type="entry name" value="Impact_N"/>
</dbReference>
<dbReference type="Pfam" id="PF01205">
    <property type="entry name" value="Impact_N"/>
    <property type="match status" value="1"/>
</dbReference>
<dbReference type="GO" id="GO:0006446">
    <property type="term" value="P:regulation of translational initiation"/>
    <property type="evidence" value="ECO:0007669"/>
    <property type="project" value="TreeGrafter"/>
</dbReference>
<feature type="domain" description="UPF0029" evidence="3">
    <location>
        <begin position="140"/>
        <end position="193"/>
    </location>
</feature>
<dbReference type="RefSeq" id="WP_072832667.1">
    <property type="nucleotide sequence ID" value="NZ_FQXP01000013.1"/>
</dbReference>
<sequence>MGYFTIKNNAMAEFDEKKSIFIGHVKRVETENDAKAFIDEIRGQYKDARHNVYAYIIGENMGIQRYSDDGEPKGTGGIPVLEVMKKNEITDSVVVVTRYFGGILLGAGGLARAYSKGAAMAIKEAMIVEKVRGIALEAIIDYDLLGKVQYLCGQNQWHIEDTAYTEAVSLKIYSESSIIDEVERAFVEATSGKVTLLRDDEKYYFKLDGRLYEA</sequence>
<feature type="domain" description="Impact N-terminal" evidence="2">
    <location>
        <begin position="17"/>
        <end position="122"/>
    </location>
</feature>
<dbReference type="GO" id="GO:0005737">
    <property type="term" value="C:cytoplasm"/>
    <property type="evidence" value="ECO:0007669"/>
    <property type="project" value="TreeGrafter"/>
</dbReference>
<dbReference type="SUPFAM" id="SSF54980">
    <property type="entry name" value="EF-G C-terminal domain-like"/>
    <property type="match status" value="1"/>
</dbReference>
<dbReference type="InterPro" id="IPR015269">
    <property type="entry name" value="UPF0029_Impact_C"/>
</dbReference>
<comment type="similarity">
    <text evidence="1">Belongs to the IMPACT family.</text>
</comment>
<gene>
    <name evidence="4" type="ORF">SAMN02745196_02849</name>
</gene>
<evidence type="ECO:0000259" key="2">
    <source>
        <dbReference type="Pfam" id="PF01205"/>
    </source>
</evidence>
<dbReference type="Proteomes" id="UP000184526">
    <property type="component" value="Unassembled WGS sequence"/>
</dbReference>
<dbReference type="PANTHER" id="PTHR16301:SF20">
    <property type="entry name" value="IMPACT FAMILY MEMBER YIGZ"/>
    <property type="match status" value="1"/>
</dbReference>
<dbReference type="Pfam" id="PF09186">
    <property type="entry name" value="DUF1949"/>
    <property type="match status" value="1"/>
</dbReference>
<reference evidence="4 5" key="1">
    <citation type="submission" date="2016-11" db="EMBL/GenBank/DDBJ databases">
        <authorList>
            <person name="Jaros S."/>
            <person name="Januszkiewicz K."/>
            <person name="Wedrychowicz H."/>
        </authorList>
    </citation>
    <scope>NUCLEOTIDE SEQUENCE [LARGE SCALE GENOMIC DNA]</scope>
    <source>
        <strain evidence="4 5">DSM 3089</strain>
    </source>
</reference>
<dbReference type="PROSITE" id="PS00910">
    <property type="entry name" value="UPF0029"/>
    <property type="match status" value="1"/>
</dbReference>
<dbReference type="InterPro" id="IPR020569">
    <property type="entry name" value="UPF0029_Impact_CS"/>
</dbReference>
<dbReference type="NCBIfam" id="TIGR00257">
    <property type="entry name" value="IMPACT_YIGZ"/>
    <property type="match status" value="1"/>
</dbReference>
<dbReference type="Gene3D" id="3.30.70.240">
    <property type="match status" value="1"/>
</dbReference>
<evidence type="ECO:0000256" key="1">
    <source>
        <dbReference type="ARBA" id="ARBA00007665"/>
    </source>
</evidence>
<proteinExistence type="inferred from homology"/>
<keyword evidence="5" id="KW-1185">Reference proteome</keyword>
<dbReference type="InterPro" id="IPR020568">
    <property type="entry name" value="Ribosomal_Su5_D2-typ_SF"/>
</dbReference>
<evidence type="ECO:0000313" key="4">
    <source>
        <dbReference type="EMBL" id="SHI10031.1"/>
    </source>
</evidence>
<accession>A0A1M5YD81</accession>
<dbReference type="EMBL" id="FQXP01000013">
    <property type="protein sequence ID" value="SHI10031.1"/>
    <property type="molecule type" value="Genomic_DNA"/>
</dbReference>
<protein>
    <submittedName>
        <fullName evidence="4">Uncharacterized protein, YigZ family</fullName>
    </submittedName>
</protein>
<dbReference type="InterPro" id="IPR036956">
    <property type="entry name" value="Impact_N_sf"/>
</dbReference>
<evidence type="ECO:0000313" key="5">
    <source>
        <dbReference type="Proteomes" id="UP000184526"/>
    </source>
</evidence>
<dbReference type="AlphaFoldDB" id="A0A1M5YD81"/>